<comment type="similarity">
    <text evidence="1">Belongs to the class IV-like SAM-binding methyltransferase superfamily.</text>
</comment>
<evidence type="ECO:0000313" key="2">
    <source>
        <dbReference type="EMBL" id="KND97162.1"/>
    </source>
</evidence>
<evidence type="ECO:0000256" key="1">
    <source>
        <dbReference type="ARBA" id="ARBA00009841"/>
    </source>
</evidence>
<dbReference type="AlphaFoldDB" id="A0A0L0NSL4"/>
<dbReference type="Gene3D" id="3.40.1280.10">
    <property type="match status" value="2"/>
</dbReference>
<accession>A0A0L0NSL4</accession>
<dbReference type="VEuPathDB" id="FungiDB:CJJ07_001756"/>
<dbReference type="PANTHER" id="PTHR12150">
    <property type="entry name" value="CLASS IV SAM-BINDING METHYLTRANSFERASE-RELATED"/>
    <property type="match status" value="1"/>
</dbReference>
<dbReference type="Proteomes" id="UP000037122">
    <property type="component" value="Unassembled WGS sequence"/>
</dbReference>
<comment type="caution">
    <text evidence="2">The sequence shown here is derived from an EMBL/GenBank/DDBJ whole genome shotgun (WGS) entry which is preliminary data.</text>
</comment>
<gene>
    <name evidence="2" type="ORF">QG37_06371</name>
</gene>
<dbReference type="Pfam" id="PF02598">
    <property type="entry name" value="Methyltrn_RNA_3"/>
    <property type="match status" value="1"/>
</dbReference>
<dbReference type="VEuPathDB" id="FungiDB:QG37_06371"/>
<sequence>MTKTDRFQASICIPSTALRHCNATNLSQATNIAYQIARAASIYNVMEVIVLDIPHQVPRSKSKEQAPALQGNQKKFFSSKEYEEETEQKSDKSRDAVILATLLQYFVTPPYLVKHVFKPSDRAFLKHAAKLPKITTLPFMTANTIGRFKEGLAIPKHTPKVHKKGKKLSAQKKLKVTKFVNVGSAKPLTLNEQEVPVHVRVTVDTLQKKVVSPHEAYNHGGNSLPGYLVRYAQSISSVYTELCVTDGYTQTAIVDADNYFLKDCGQEIPMYQPKKAESLLLLIGNWQDFERNAVHDPNVSSVVDVIDSRIPVPYATRIEDAALISLTKMFDNTDR</sequence>
<dbReference type="SUPFAM" id="SSF75217">
    <property type="entry name" value="alpha/beta knot"/>
    <property type="match status" value="1"/>
</dbReference>
<dbReference type="InterPro" id="IPR003750">
    <property type="entry name" value="Put_MeTrfase-C9orf114-like"/>
</dbReference>
<dbReference type="InterPro" id="IPR029026">
    <property type="entry name" value="tRNA_m1G_MTases_N"/>
</dbReference>
<protein>
    <submittedName>
        <fullName evidence="2">Uncharacterized protein</fullName>
    </submittedName>
</protein>
<name>A0A0L0NSL4_CANAR</name>
<proteinExistence type="inferred from homology"/>
<dbReference type="EMBL" id="LGST01000043">
    <property type="protein sequence ID" value="KND97162.1"/>
    <property type="molecule type" value="Genomic_DNA"/>
</dbReference>
<dbReference type="VEuPathDB" id="FungiDB:CJI96_0001223"/>
<organism evidence="2 3">
    <name type="scientific">Candidozyma auris</name>
    <name type="common">Yeast</name>
    <name type="synonym">Candida auris</name>
    <dbReference type="NCBI Taxonomy" id="498019"/>
    <lineage>
        <taxon>Eukaryota</taxon>
        <taxon>Fungi</taxon>
        <taxon>Dikarya</taxon>
        <taxon>Ascomycota</taxon>
        <taxon>Saccharomycotina</taxon>
        <taxon>Pichiomycetes</taxon>
        <taxon>Metschnikowiaceae</taxon>
        <taxon>Candidozyma</taxon>
    </lineage>
</organism>
<evidence type="ECO:0000313" key="3">
    <source>
        <dbReference type="Proteomes" id="UP000037122"/>
    </source>
</evidence>
<dbReference type="CDD" id="cd18086">
    <property type="entry name" value="HsC9orf114-like"/>
    <property type="match status" value="1"/>
</dbReference>
<reference evidence="3" key="1">
    <citation type="journal article" date="2015" name="BMC Genomics">
        <title>Draft genome of a commonly misdiagnosed multidrug resistant pathogen Candida auris.</title>
        <authorList>
            <person name="Chatterjee S."/>
            <person name="Alampalli S.V."/>
            <person name="Nageshan R.K."/>
            <person name="Chettiar S.T."/>
            <person name="Joshi S."/>
            <person name="Tatu U.S."/>
        </authorList>
    </citation>
    <scope>NUCLEOTIDE SEQUENCE [LARGE SCALE GENOMIC DNA]</scope>
    <source>
        <strain evidence="3">6684</strain>
    </source>
</reference>
<dbReference type="VEuPathDB" id="FungiDB:CJI97_001185"/>
<dbReference type="VEuPathDB" id="FungiDB:B9J08_001419"/>
<dbReference type="PANTHER" id="PTHR12150:SF13">
    <property type="entry name" value="METHYLTRANSFERASE C9ORF114-RELATED"/>
    <property type="match status" value="1"/>
</dbReference>
<dbReference type="InterPro" id="IPR029028">
    <property type="entry name" value="Alpha/beta_knot_MTases"/>
</dbReference>